<sequence>MTETEVQTEALIAEGPVLVDLTGGVAHVRLNSPESSNGLDVPMLRALYEALMLVHGERRARAVLLSGEGRHFCAGGNVKVFASKGDGLPDYLREATSWLQVCSGALMRLQAPVVCAVQGFAAGGGGMGLVCASDLVVAGRSAKFMLGATRVGMAPDGGGSVTLSALVGLRKAMEIALTNPTIDAEEAVRIGLITRVVEDDEVHAAARALAEELAQGPTLALAATKRLLWDGLGSTVEARLPEEARTVSELSGTADALEGLAAVIERRPPTFTGQA</sequence>
<protein>
    <submittedName>
        <fullName evidence="2">Enoyl-CoA hydratase-related protein</fullName>
    </submittedName>
</protein>
<evidence type="ECO:0000313" key="3">
    <source>
        <dbReference type="Proteomes" id="UP001056035"/>
    </source>
</evidence>
<evidence type="ECO:0000313" key="2">
    <source>
        <dbReference type="EMBL" id="UTI63509.1"/>
    </source>
</evidence>
<dbReference type="EMBL" id="CP098502">
    <property type="protein sequence ID" value="UTI63509.1"/>
    <property type="molecule type" value="Genomic_DNA"/>
</dbReference>
<reference evidence="2 3" key="1">
    <citation type="submission" date="2022-06" db="EMBL/GenBank/DDBJ databases">
        <title>Paraconexibacter antarcticus.</title>
        <authorList>
            <person name="Kim C.S."/>
        </authorList>
    </citation>
    <scope>NUCLEOTIDE SEQUENCE [LARGE SCALE GENOMIC DNA]</scope>
    <source>
        <strain evidence="2 3">02-257</strain>
    </source>
</reference>
<dbReference type="InterPro" id="IPR001753">
    <property type="entry name" value="Enoyl-CoA_hydra/iso"/>
</dbReference>
<dbReference type="RefSeq" id="WP_254570234.1">
    <property type="nucleotide sequence ID" value="NZ_CP098502.1"/>
</dbReference>
<dbReference type="Gene3D" id="3.90.226.10">
    <property type="entry name" value="2-enoyl-CoA Hydratase, Chain A, domain 1"/>
    <property type="match status" value="1"/>
</dbReference>
<dbReference type="PANTHER" id="PTHR43459:SF1">
    <property type="entry name" value="EG:BACN32G11.4 PROTEIN"/>
    <property type="match status" value="1"/>
</dbReference>
<gene>
    <name evidence="2" type="ORF">NBH00_19445</name>
</gene>
<dbReference type="Gene3D" id="1.10.12.10">
    <property type="entry name" value="Lyase 2-enoyl-coa Hydratase, Chain A, domain 2"/>
    <property type="match status" value="1"/>
</dbReference>
<dbReference type="InterPro" id="IPR014748">
    <property type="entry name" value="Enoyl-CoA_hydra_C"/>
</dbReference>
<dbReference type="PANTHER" id="PTHR43459">
    <property type="entry name" value="ENOYL-COA HYDRATASE"/>
    <property type="match status" value="1"/>
</dbReference>
<dbReference type="Pfam" id="PF00378">
    <property type="entry name" value="ECH_1"/>
    <property type="match status" value="1"/>
</dbReference>
<evidence type="ECO:0000256" key="1">
    <source>
        <dbReference type="ARBA" id="ARBA00005254"/>
    </source>
</evidence>
<dbReference type="Proteomes" id="UP001056035">
    <property type="component" value="Chromosome"/>
</dbReference>
<proteinExistence type="inferred from homology"/>
<dbReference type="InterPro" id="IPR029045">
    <property type="entry name" value="ClpP/crotonase-like_dom_sf"/>
</dbReference>
<dbReference type="CDD" id="cd06558">
    <property type="entry name" value="crotonase-like"/>
    <property type="match status" value="1"/>
</dbReference>
<keyword evidence="3" id="KW-1185">Reference proteome</keyword>
<comment type="similarity">
    <text evidence="1">Belongs to the enoyl-CoA hydratase/isomerase family.</text>
</comment>
<dbReference type="SUPFAM" id="SSF52096">
    <property type="entry name" value="ClpP/crotonase"/>
    <property type="match status" value="1"/>
</dbReference>
<name>A0ABY5DRH3_9ACTN</name>
<organism evidence="2 3">
    <name type="scientific">Paraconexibacter antarcticus</name>
    <dbReference type="NCBI Taxonomy" id="2949664"/>
    <lineage>
        <taxon>Bacteria</taxon>
        <taxon>Bacillati</taxon>
        <taxon>Actinomycetota</taxon>
        <taxon>Thermoleophilia</taxon>
        <taxon>Solirubrobacterales</taxon>
        <taxon>Paraconexibacteraceae</taxon>
        <taxon>Paraconexibacter</taxon>
    </lineage>
</organism>
<accession>A0ABY5DRH3</accession>